<feature type="region of interest" description="Disordered" evidence="2">
    <location>
        <begin position="763"/>
        <end position="793"/>
    </location>
</feature>
<feature type="region of interest" description="Disordered" evidence="2">
    <location>
        <begin position="1389"/>
        <end position="1453"/>
    </location>
</feature>
<feature type="compositionally biased region" description="Acidic residues" evidence="2">
    <location>
        <begin position="882"/>
        <end position="898"/>
    </location>
</feature>
<accession>A0ABQ9YG49</accession>
<evidence type="ECO:0000256" key="2">
    <source>
        <dbReference type="SAM" id="MobiDB-lite"/>
    </source>
</evidence>
<feature type="region of interest" description="Disordered" evidence="2">
    <location>
        <begin position="1740"/>
        <end position="1773"/>
    </location>
</feature>
<keyword evidence="1" id="KW-0175">Coiled coil</keyword>
<reference evidence="3 4" key="1">
    <citation type="journal article" date="2022" name="bioRxiv">
        <title>Genomics of Preaxostyla Flagellates Illuminates Evolutionary Transitions and the Path Towards Mitochondrial Loss.</title>
        <authorList>
            <person name="Novak L.V.F."/>
            <person name="Treitli S.C."/>
            <person name="Pyrih J."/>
            <person name="Halakuc P."/>
            <person name="Pipaliya S.V."/>
            <person name="Vacek V."/>
            <person name="Brzon O."/>
            <person name="Soukal P."/>
            <person name="Eme L."/>
            <person name="Dacks J.B."/>
            <person name="Karnkowska A."/>
            <person name="Elias M."/>
            <person name="Hampl V."/>
        </authorList>
    </citation>
    <scope>NUCLEOTIDE SEQUENCE [LARGE SCALE GENOMIC DNA]</scope>
    <source>
        <strain evidence="3">NAU3</strain>
        <tissue evidence="3">Gut</tissue>
    </source>
</reference>
<evidence type="ECO:0000256" key="1">
    <source>
        <dbReference type="SAM" id="Coils"/>
    </source>
</evidence>
<dbReference type="PANTHER" id="PTHR31043">
    <property type="entry name" value="NEPHROCYSTIN-4"/>
    <property type="match status" value="1"/>
</dbReference>
<gene>
    <name evidence="3" type="ORF">BLNAU_2511</name>
</gene>
<name>A0ABQ9YG49_9EUKA</name>
<feature type="region of interest" description="Disordered" evidence="2">
    <location>
        <begin position="1"/>
        <end position="22"/>
    </location>
</feature>
<keyword evidence="4" id="KW-1185">Reference proteome</keyword>
<feature type="region of interest" description="Disordered" evidence="2">
    <location>
        <begin position="1136"/>
        <end position="1171"/>
    </location>
</feature>
<feature type="region of interest" description="Disordered" evidence="2">
    <location>
        <begin position="451"/>
        <end position="474"/>
    </location>
</feature>
<organism evidence="3 4">
    <name type="scientific">Blattamonas nauphoetae</name>
    <dbReference type="NCBI Taxonomy" id="2049346"/>
    <lineage>
        <taxon>Eukaryota</taxon>
        <taxon>Metamonada</taxon>
        <taxon>Preaxostyla</taxon>
        <taxon>Oxymonadida</taxon>
        <taxon>Blattamonas</taxon>
    </lineage>
</organism>
<dbReference type="PANTHER" id="PTHR31043:SF3">
    <property type="entry name" value="NEPHROCYSTIN-4"/>
    <property type="match status" value="1"/>
</dbReference>
<feature type="compositionally biased region" description="Pro residues" evidence="2">
    <location>
        <begin position="1410"/>
        <end position="1438"/>
    </location>
</feature>
<feature type="compositionally biased region" description="Polar residues" evidence="2">
    <location>
        <begin position="1161"/>
        <end position="1171"/>
    </location>
</feature>
<feature type="compositionally biased region" description="Polar residues" evidence="2">
    <location>
        <begin position="849"/>
        <end position="862"/>
    </location>
</feature>
<feature type="region of interest" description="Disordered" evidence="2">
    <location>
        <begin position="333"/>
        <end position="354"/>
    </location>
</feature>
<feature type="coiled-coil region" evidence="1">
    <location>
        <begin position="181"/>
        <end position="215"/>
    </location>
</feature>
<sequence>MDFPSRTQHSSFTTTPTRPFGINIPESQFSRDYSPMHHPSDIEQELRTEKAMNMKLQAQVLELQKSLRVVRVELRESQRMREELEGSIFIEQDSVRSSRRPIEPEEVVLSKEEWDNIQRDAEGLQQDYATLFREKEVLRHQLKNHQQSMVERELAASKLKESAKQALIERDQIAAELHSVLEEKKSDKETAQNLVNRLRDQVASLRAELDKNGKELETHKESFPPDKWNQFQSDLSTTQSDLLNTRSALSKAENDNQTLQDELASIKQQLDEALRSCSEKQNTIDELTKLKDEHDEEERITKEELEQLRQASIDDKSMIENLKEELGQIRTELDSKQDFIPPNQSSSQELDEKNAENKLLSDENTNLKSQLKTLADENTTHLETINRLERSLADTELQKKIEEGKLEETTKIVRELVNSLKQSETATTDLESMADDLNEQVKRWRNEAQRYKEKYEQGKTQQSRSQNEKHAEELERIEQERKEVDEQNLKKIKKLEVSLEQMTKNRNALALSLETTKKQVKQLQADYNGLKLSKNNGEKSYTGARDLQAMRVNLPEGTEFFYRLNLTFFNPTTKTFPSSTYEGPLRESKSMDSNTYQVDFNQTLHFTIPEEVTISLIAELVLIATDVYGRKIRECGVCWSVFPVSDQNDIPDVQEYDRRSLQRNSKRATGNWGTPRELFFTGDPTQTVFNEIEDCSFNFVLCKNKALQKHISLLPSFVILDEQNGRDSIAGFTSLSTQTILTQTFGGEIKGILDTLHERTLSPPKFGRSASPAKTGALGLTGGGATGKRQKAKIPVELQEQKQFYETVIKEENPYMSAKEEFEKLLKSLTVKEKKRGRHRASEGDDETLTQSESGTFAFTQTASQSNRSDSDDDSSRADSNSDSEDNIEIGDDDEDDGFLPGQGTTDWLGQPFWEAEDFDPKNRKKQSEVGKEVRACDRLAIVPRRRLATGYKITKGMAMSAPWLFGINLLKPLRQETMTFVLRNIHFYLPSGYDEWLRYQLEYVRKYQLQLTEDESSVEISDRSLLIIPHNSYNVLGEVITVPLAGGPVKSANVGRFKINFNQLVVPKSQPVVLKGVFPHPRYQLLFVVRYLVDVPLKVPQKLAKDGNIPAKTQREIWIGWNEYNLFKNASKYKTPSLNPDDESSDEEPENDPLAASHTMGHSTSDGNFNTTLNSQLSFSQLEGARMESLGSGTGGYSASELQMRKSVFISCPDLTAPEQLLAEKKVDPVHRGSRRLFLRRDPIFPLFFPGVRCGWVFDPTRGPLIPPPQLRPRGQIENQKGKKKRQTKTKTEGIPGLHRVPPSPVTLNTTALQKPNKFAPDLETYFPFDVLHPSNTKPSYTVGPRDSPTGILLSSFGSDQAPMMSFELSLPDVETYNRLPPFLIPPWKEKKAPIPRPPIQVPGTQPTPRQPPTPLAPPSPRRPSPPPPSRPLPATLPRPLTRRQRKEEVKDGMHSQFTFDFQSLEITDVNLFNQRLPDGVFITFRFFCMPRVYTDTARLLFNKQMESPLISDQASGSVDCRLNVDWNGLLYSQPRFTLPANQPQTNGEEDDDKKNVLKSLLPYPSKQSPLPDPSSLSSTLPEFLAEHTIQLDIVDSKTGRSFATAFLPLSAFVQLVDQTGDAAGGEGDMTVPVDLWSPLSNFSGDSHGRQTVQIATQIVQASTPSVSSFSHSMMSPVASNSLRALGRMTLCVSHRRVRSTMQVPKLISHLSKHQTGHLPERQFKQFGDVWIAPTAKPNVDSSSLQLSSSLSQSSDSKMGSSQIGSSQMTPGMMGQMRSLVDQSATIRQKRKQEMLDSLFVSSSSQTRVIFPSFAQPVLVDVPFTNPRQTDITLRLSLKVRSTEESSDSMKVSQKDSPTDELSVLNDEEAAYFRSVLAGGFQQNQQSRVQGETKLEEPLDAASIQTSAPRRAVSVQSWHKSVQAKETISIPLLFQSFAAGNTGIDTSTEPGVPLSSIEHELRQLVKPPLTYSHPHDDPTHQMTSVSQLLPFSSCGIVRDPLGTPFTASPRISPKILELSIQDAQSGSTLSLLHLVILPLSHHADKTLRITTLPDQPLSMAIEMPTIIQQNQQPAMKMNFSGSFRTPTTAKDSFVKHCVLNKTDSELFGSWQIQHTTTEDGDGETQVIQVNGPAISSDHRSGSDDTGTPYRFELALFNDSRCASLWEIWEVIVSLENDI</sequence>
<comment type="caution">
    <text evidence="3">The sequence shown here is derived from an EMBL/GenBank/DDBJ whole genome shotgun (WGS) entry which is preliminary data.</text>
</comment>
<proteinExistence type="predicted"/>
<evidence type="ECO:0000313" key="3">
    <source>
        <dbReference type="EMBL" id="KAK2962678.1"/>
    </source>
</evidence>
<feature type="compositionally biased region" description="Acidic residues" evidence="2">
    <location>
        <begin position="1141"/>
        <end position="1152"/>
    </location>
</feature>
<dbReference type="Proteomes" id="UP001281761">
    <property type="component" value="Unassembled WGS sequence"/>
</dbReference>
<protein>
    <submittedName>
        <fullName evidence="3">Uncharacterized protein</fullName>
    </submittedName>
</protein>
<dbReference type="InterPro" id="IPR029775">
    <property type="entry name" value="NPHP4"/>
</dbReference>
<feature type="region of interest" description="Disordered" evidence="2">
    <location>
        <begin position="1266"/>
        <end position="1303"/>
    </location>
</feature>
<feature type="compositionally biased region" description="Polar residues" evidence="2">
    <location>
        <begin position="1"/>
        <end position="17"/>
    </location>
</feature>
<dbReference type="EMBL" id="JARBJD010000010">
    <property type="protein sequence ID" value="KAK2962678.1"/>
    <property type="molecule type" value="Genomic_DNA"/>
</dbReference>
<feature type="region of interest" description="Disordered" evidence="2">
    <location>
        <begin position="833"/>
        <end position="902"/>
    </location>
</feature>
<feature type="compositionally biased region" description="Low complexity" evidence="2">
    <location>
        <begin position="1743"/>
        <end position="1769"/>
    </location>
</feature>
<evidence type="ECO:0000313" key="4">
    <source>
        <dbReference type="Proteomes" id="UP001281761"/>
    </source>
</evidence>